<dbReference type="InterPro" id="IPR011990">
    <property type="entry name" value="TPR-like_helical_dom_sf"/>
</dbReference>
<protein>
    <submittedName>
        <fullName evidence="6">Tetratricopeptide repeat protein</fullName>
    </submittedName>
</protein>
<sequence>MVRRRPQRGHVRQRGRRLRRPGGLSQEEAQAVTTVDTVVERAHALIDLKRYDEAAALLGQHLAGQPDHLRGWTALARCHFNARRYKEALDAADTALRLDPENRQALMLRGRSLRHVGGRFEEAEETLRALVRLSPDDWYGYTILADLLCRMRLVRHGQANGGRIDPAAVKDLLREPADIAGEAIRLAPEEVHAYEVAWMIADLAGERAVADTLDRSILRLAPDHPEALARQAKRAAQAPGVKPARAADLYAEALAAAPDDAGLRRDLDRATYRLLRGVRWLALICVAAAGVMLDLFAVEGEEQRELPVSLGQRLWALVPMAALWAFGAWRRYRRLRTGVRLNVWSLVRRGRWARVVLAQAAWAVLCALLISQVPWSERTVPQVLFWAGIAPTLATVWFDRRKSG</sequence>
<gene>
    <name evidence="6" type="ORF">IHE55_01950</name>
</gene>
<dbReference type="SUPFAM" id="SSF48452">
    <property type="entry name" value="TPR-like"/>
    <property type="match status" value="1"/>
</dbReference>
<evidence type="ECO:0000256" key="1">
    <source>
        <dbReference type="ARBA" id="ARBA00022737"/>
    </source>
</evidence>
<dbReference type="PANTHER" id="PTHR44943:SF8">
    <property type="entry name" value="TPR REPEAT-CONTAINING PROTEIN MJ0263"/>
    <property type="match status" value="1"/>
</dbReference>
<proteinExistence type="predicted"/>
<feature type="region of interest" description="Disordered" evidence="4">
    <location>
        <begin position="1"/>
        <end position="29"/>
    </location>
</feature>
<dbReference type="Proteomes" id="UP000807371">
    <property type="component" value="Unassembled WGS sequence"/>
</dbReference>
<dbReference type="Gene3D" id="1.25.40.10">
    <property type="entry name" value="Tetratricopeptide repeat domain"/>
    <property type="match status" value="1"/>
</dbReference>
<dbReference type="PROSITE" id="PS50005">
    <property type="entry name" value="TPR"/>
    <property type="match status" value="1"/>
</dbReference>
<keyword evidence="5" id="KW-1133">Transmembrane helix</keyword>
<keyword evidence="5" id="KW-0472">Membrane</keyword>
<feature type="transmembrane region" description="Helical" evidence="5">
    <location>
        <begin position="278"/>
        <end position="298"/>
    </location>
</feature>
<feature type="transmembrane region" description="Helical" evidence="5">
    <location>
        <begin position="352"/>
        <end position="373"/>
    </location>
</feature>
<keyword evidence="5" id="KW-0812">Transmembrane</keyword>
<evidence type="ECO:0000256" key="4">
    <source>
        <dbReference type="SAM" id="MobiDB-lite"/>
    </source>
</evidence>
<dbReference type="EMBL" id="JACYXC010000001">
    <property type="protein sequence ID" value="MBH5333633.1"/>
    <property type="molecule type" value="Genomic_DNA"/>
</dbReference>
<feature type="transmembrane region" description="Helical" evidence="5">
    <location>
        <begin position="314"/>
        <end position="332"/>
    </location>
</feature>
<dbReference type="PANTHER" id="PTHR44943">
    <property type="entry name" value="CELLULOSE SYNTHASE OPERON PROTEIN C"/>
    <property type="match status" value="1"/>
</dbReference>
<evidence type="ECO:0000313" key="6">
    <source>
        <dbReference type="EMBL" id="MBH5333633.1"/>
    </source>
</evidence>
<comment type="caution">
    <text evidence="6">The sequence shown here is derived from an EMBL/GenBank/DDBJ whole genome shotgun (WGS) entry which is preliminary data.</text>
</comment>
<dbReference type="SMART" id="SM00028">
    <property type="entry name" value="TPR"/>
    <property type="match status" value="3"/>
</dbReference>
<dbReference type="Pfam" id="PF13432">
    <property type="entry name" value="TPR_16"/>
    <property type="match status" value="1"/>
</dbReference>
<dbReference type="InterPro" id="IPR019734">
    <property type="entry name" value="TPR_rpt"/>
</dbReference>
<reference evidence="6 7" key="1">
    <citation type="submission" date="2020-09" db="EMBL/GenBank/DDBJ databases">
        <title>Biosynthesis of the nuclear factor of activated T cells inhibitor NFAT-133 and its congeners in Streptomyces pactum.</title>
        <authorList>
            <person name="Zhou W."/>
            <person name="Posri P."/>
            <person name="Abugrain M.E."/>
            <person name="Weisberg A.J."/>
            <person name="Chang J.H."/>
            <person name="Mahmud T."/>
        </authorList>
    </citation>
    <scope>NUCLEOTIDE SEQUENCE [LARGE SCALE GENOMIC DNA]</scope>
    <source>
        <strain evidence="6 7">ATCC 27456</strain>
    </source>
</reference>
<dbReference type="InterPro" id="IPR051685">
    <property type="entry name" value="Ycf3/AcsC/BcsC/TPR_MFPF"/>
</dbReference>
<feature type="compositionally biased region" description="Basic residues" evidence="4">
    <location>
        <begin position="1"/>
        <end position="20"/>
    </location>
</feature>
<feature type="transmembrane region" description="Helical" evidence="5">
    <location>
        <begin position="379"/>
        <end position="398"/>
    </location>
</feature>
<evidence type="ECO:0000313" key="7">
    <source>
        <dbReference type="Proteomes" id="UP000807371"/>
    </source>
</evidence>
<keyword evidence="7" id="KW-1185">Reference proteome</keyword>
<evidence type="ECO:0000256" key="5">
    <source>
        <dbReference type="SAM" id="Phobius"/>
    </source>
</evidence>
<name>A0ABS0NEQ7_9ACTN</name>
<evidence type="ECO:0000256" key="2">
    <source>
        <dbReference type="ARBA" id="ARBA00022803"/>
    </source>
</evidence>
<feature type="repeat" description="TPR" evidence="3">
    <location>
        <begin position="69"/>
        <end position="102"/>
    </location>
</feature>
<accession>A0ABS0NEQ7</accession>
<keyword evidence="1" id="KW-0677">Repeat</keyword>
<evidence type="ECO:0000256" key="3">
    <source>
        <dbReference type="PROSITE-ProRule" id="PRU00339"/>
    </source>
</evidence>
<organism evidence="6 7">
    <name type="scientific">Streptomyces pactum</name>
    <dbReference type="NCBI Taxonomy" id="68249"/>
    <lineage>
        <taxon>Bacteria</taxon>
        <taxon>Bacillati</taxon>
        <taxon>Actinomycetota</taxon>
        <taxon>Actinomycetes</taxon>
        <taxon>Kitasatosporales</taxon>
        <taxon>Streptomycetaceae</taxon>
        <taxon>Streptomyces</taxon>
    </lineage>
</organism>
<keyword evidence="2 3" id="KW-0802">TPR repeat</keyword>